<evidence type="ECO:0000256" key="6">
    <source>
        <dbReference type="RuleBase" id="RU363077"/>
    </source>
</evidence>
<dbReference type="GO" id="GO:0016020">
    <property type="term" value="C:membrane"/>
    <property type="evidence" value="ECO:0007669"/>
    <property type="project" value="UniProtKB-SubCell"/>
</dbReference>
<dbReference type="OrthoDB" id="1728340at2759"/>
<dbReference type="InterPro" id="IPR030184">
    <property type="entry name" value="WAT1-related"/>
</dbReference>
<evidence type="ECO:0000256" key="1">
    <source>
        <dbReference type="ARBA" id="ARBA00004141"/>
    </source>
</evidence>
<dbReference type="Gramene" id="PRQ24714">
    <property type="protein sequence ID" value="PRQ24714"/>
    <property type="gene ID" value="RchiOBHm_Chr6g0275461"/>
</dbReference>
<dbReference type="Proteomes" id="UP000238479">
    <property type="component" value="Chromosome 6"/>
</dbReference>
<dbReference type="AlphaFoldDB" id="A0A2P6PS21"/>
<feature type="domain" description="EamA" evidence="8">
    <location>
        <begin position="191"/>
        <end position="329"/>
    </location>
</feature>
<evidence type="ECO:0000313" key="10">
    <source>
        <dbReference type="Proteomes" id="UP000238479"/>
    </source>
</evidence>
<evidence type="ECO:0000256" key="3">
    <source>
        <dbReference type="ARBA" id="ARBA00022692"/>
    </source>
</evidence>
<reference evidence="9 10" key="1">
    <citation type="journal article" date="2018" name="Nat. Genet.">
        <title>The Rosa genome provides new insights in the design of modern roses.</title>
        <authorList>
            <person name="Bendahmane M."/>
        </authorList>
    </citation>
    <scope>NUCLEOTIDE SEQUENCE [LARGE SCALE GENOMIC DNA]</scope>
    <source>
        <strain evidence="10">cv. Old Blush</strain>
    </source>
</reference>
<feature type="transmembrane region" description="Helical" evidence="6">
    <location>
        <begin position="253"/>
        <end position="274"/>
    </location>
</feature>
<dbReference type="SUPFAM" id="SSF103481">
    <property type="entry name" value="Multidrug resistance efflux transporter EmrE"/>
    <property type="match status" value="2"/>
</dbReference>
<evidence type="ECO:0000256" key="5">
    <source>
        <dbReference type="ARBA" id="ARBA00023136"/>
    </source>
</evidence>
<accession>A0A2P6PS21</accession>
<evidence type="ECO:0000256" key="7">
    <source>
        <dbReference type="SAM" id="MobiDB-lite"/>
    </source>
</evidence>
<feature type="transmembrane region" description="Helical" evidence="6">
    <location>
        <begin position="310"/>
        <end position="330"/>
    </location>
</feature>
<feature type="transmembrane region" description="Helical" evidence="6">
    <location>
        <begin position="46"/>
        <end position="67"/>
    </location>
</feature>
<dbReference type="InterPro" id="IPR037185">
    <property type="entry name" value="EmrE-like"/>
</dbReference>
<proteinExistence type="inferred from homology"/>
<dbReference type="Pfam" id="PF00892">
    <property type="entry name" value="EamA"/>
    <property type="match status" value="2"/>
</dbReference>
<dbReference type="EMBL" id="PDCK01000044">
    <property type="protein sequence ID" value="PRQ24714.1"/>
    <property type="molecule type" value="Genomic_DNA"/>
</dbReference>
<feature type="transmembrane region" description="Helical" evidence="6">
    <location>
        <begin position="189"/>
        <end position="209"/>
    </location>
</feature>
<comment type="similarity">
    <text evidence="2 6">Belongs to the drug/metabolite transporter (DMT) superfamily. Plant drug/metabolite exporter (P-DME) (TC 2.A.7.4) family.</text>
</comment>
<feature type="region of interest" description="Disordered" evidence="7">
    <location>
        <begin position="336"/>
        <end position="355"/>
    </location>
</feature>
<evidence type="ECO:0000256" key="4">
    <source>
        <dbReference type="ARBA" id="ARBA00022989"/>
    </source>
</evidence>
<evidence type="ECO:0000259" key="8">
    <source>
        <dbReference type="Pfam" id="PF00892"/>
    </source>
</evidence>
<dbReference type="GO" id="GO:0022857">
    <property type="term" value="F:transmembrane transporter activity"/>
    <property type="evidence" value="ECO:0007669"/>
    <property type="project" value="InterPro"/>
</dbReference>
<keyword evidence="5 6" id="KW-0472">Membrane</keyword>
<feature type="transmembrane region" description="Helical" evidence="6">
    <location>
        <begin position="107"/>
        <end position="128"/>
    </location>
</feature>
<protein>
    <recommendedName>
        <fullName evidence="6">WAT1-related protein</fullName>
    </recommendedName>
</protein>
<comment type="caution">
    <text evidence="9">The sequence shown here is derived from an EMBL/GenBank/DDBJ whole genome shotgun (WGS) entry which is preliminary data.</text>
</comment>
<name>A0A2P6PS21_ROSCH</name>
<feature type="transmembrane region" description="Helical" evidence="6">
    <location>
        <begin position="286"/>
        <end position="304"/>
    </location>
</feature>
<feature type="transmembrane region" description="Helical" evidence="6">
    <location>
        <begin position="17"/>
        <end position="34"/>
    </location>
</feature>
<keyword evidence="4 6" id="KW-1133">Transmembrane helix</keyword>
<feature type="transmembrane region" description="Helical" evidence="6">
    <location>
        <begin position="79"/>
        <end position="101"/>
    </location>
</feature>
<keyword evidence="10" id="KW-1185">Reference proteome</keyword>
<dbReference type="PANTHER" id="PTHR31218">
    <property type="entry name" value="WAT1-RELATED PROTEIN"/>
    <property type="match status" value="1"/>
</dbReference>
<feature type="transmembrane region" description="Helical" evidence="6">
    <location>
        <begin position="140"/>
        <end position="160"/>
    </location>
</feature>
<gene>
    <name evidence="9" type="ORF">RchiOBHm_Chr6g0275461</name>
</gene>
<sequence>MKSLSYAISMAAEKHKVYIAMIFIQFVYAGMALFSKAAVSKGMNPFVFVVYRQAFAFLALAPFAFFFESSKEVPLSYTLLIKIFFISLFGITLSLNLYYVAINYTSATFAAATTTAIPAITFVMAVLLRMESISIKHLHGVAKVLGSVTSLSGAVVYALIKGPPLKFMNWFPENLDHQIHPKSSRRGEWIKGSLIMLSANTAWSLWLILQGPIVKEYPAKLRLTALQCFFSCMQSAFWTIAIERRPSAWKIGWDIHLLAVVYCGVIVTGITYWLQVWAIQKKGPVFTAMFTPLALIITAIFSAILWKEAIYWGSIGGGVLLVAGLYSVLWGKKKEDQKSRENEQKQENKEEVLIV</sequence>
<feature type="domain" description="EamA" evidence="8">
    <location>
        <begin position="17"/>
        <end position="149"/>
    </location>
</feature>
<dbReference type="InterPro" id="IPR000620">
    <property type="entry name" value="EamA_dom"/>
</dbReference>
<keyword evidence="3 6" id="KW-0812">Transmembrane</keyword>
<dbReference type="OMA" id="QKHYIAM"/>
<organism evidence="9 10">
    <name type="scientific">Rosa chinensis</name>
    <name type="common">China rose</name>
    <dbReference type="NCBI Taxonomy" id="74649"/>
    <lineage>
        <taxon>Eukaryota</taxon>
        <taxon>Viridiplantae</taxon>
        <taxon>Streptophyta</taxon>
        <taxon>Embryophyta</taxon>
        <taxon>Tracheophyta</taxon>
        <taxon>Spermatophyta</taxon>
        <taxon>Magnoliopsida</taxon>
        <taxon>eudicotyledons</taxon>
        <taxon>Gunneridae</taxon>
        <taxon>Pentapetalae</taxon>
        <taxon>rosids</taxon>
        <taxon>fabids</taxon>
        <taxon>Rosales</taxon>
        <taxon>Rosaceae</taxon>
        <taxon>Rosoideae</taxon>
        <taxon>Rosoideae incertae sedis</taxon>
        <taxon>Rosa</taxon>
    </lineage>
</organism>
<evidence type="ECO:0000313" key="9">
    <source>
        <dbReference type="EMBL" id="PRQ24714.1"/>
    </source>
</evidence>
<comment type="subcellular location">
    <subcellularLocation>
        <location evidence="1 6">Membrane</location>
        <topology evidence="1 6">Multi-pass membrane protein</topology>
    </subcellularLocation>
</comment>
<evidence type="ECO:0000256" key="2">
    <source>
        <dbReference type="ARBA" id="ARBA00007635"/>
    </source>
</evidence>